<feature type="chain" id="PRO_5047145733" description="Secreted protein" evidence="1">
    <location>
        <begin position="21"/>
        <end position="125"/>
    </location>
</feature>
<dbReference type="Proteomes" id="UP001595805">
    <property type="component" value="Unassembled WGS sequence"/>
</dbReference>
<dbReference type="NCBIfam" id="NF047658">
    <property type="entry name" value="HYC_CC_PP"/>
    <property type="match status" value="1"/>
</dbReference>
<dbReference type="Pfam" id="PF26622">
    <property type="entry name" value="DUF8199"/>
    <property type="match status" value="1"/>
</dbReference>
<evidence type="ECO:0000313" key="2">
    <source>
        <dbReference type="EMBL" id="MFC3878688.1"/>
    </source>
</evidence>
<feature type="signal peptide" evidence="1">
    <location>
        <begin position="1"/>
        <end position="20"/>
    </location>
</feature>
<sequence length="125" mass="13947">MKKLLSIAMLLFFMMGQVNLTWAMHYCGDQLISSEVSLAPKKTDCCGDEEAKSMGCCADEVTIADSDDFFGKTEINLDLSPSFVLALAYSFFSTPISLEEPQRYEIAQKGIPIPDLNILYQNFLI</sequence>
<reference evidence="3" key="1">
    <citation type="journal article" date="2019" name="Int. J. Syst. Evol. Microbiol.">
        <title>The Global Catalogue of Microorganisms (GCM) 10K type strain sequencing project: providing services to taxonomists for standard genome sequencing and annotation.</title>
        <authorList>
            <consortium name="The Broad Institute Genomics Platform"/>
            <consortium name="The Broad Institute Genome Sequencing Center for Infectious Disease"/>
            <person name="Wu L."/>
            <person name="Ma J."/>
        </authorList>
    </citation>
    <scope>NUCLEOTIDE SEQUENCE [LARGE SCALE GENOMIC DNA]</scope>
    <source>
        <strain evidence="3">CCUG 60523</strain>
    </source>
</reference>
<dbReference type="RefSeq" id="WP_377902387.1">
    <property type="nucleotide sequence ID" value="NZ_JBHRZS010000002.1"/>
</dbReference>
<keyword evidence="3" id="KW-1185">Reference proteome</keyword>
<evidence type="ECO:0000256" key="1">
    <source>
        <dbReference type="SAM" id="SignalP"/>
    </source>
</evidence>
<gene>
    <name evidence="2" type="ORF">ACFOSV_00785</name>
</gene>
<proteinExistence type="predicted"/>
<dbReference type="InterPro" id="IPR058512">
    <property type="entry name" value="DUF8199"/>
</dbReference>
<evidence type="ECO:0008006" key="4">
    <source>
        <dbReference type="Google" id="ProtNLM"/>
    </source>
</evidence>
<name>A0ABV8ALA6_9BACT</name>
<protein>
    <recommendedName>
        <fullName evidence="4">Secreted protein</fullName>
    </recommendedName>
</protein>
<comment type="caution">
    <text evidence="2">The sequence shown here is derived from an EMBL/GenBank/DDBJ whole genome shotgun (WGS) entry which is preliminary data.</text>
</comment>
<keyword evidence="1" id="KW-0732">Signal</keyword>
<evidence type="ECO:0000313" key="3">
    <source>
        <dbReference type="Proteomes" id="UP001595805"/>
    </source>
</evidence>
<accession>A0ABV8ALA6</accession>
<dbReference type="EMBL" id="JBHRZS010000002">
    <property type="protein sequence ID" value="MFC3878688.1"/>
    <property type="molecule type" value="Genomic_DNA"/>
</dbReference>
<organism evidence="2 3">
    <name type="scientific">Algoriphagus namhaensis</name>
    <dbReference type="NCBI Taxonomy" id="915353"/>
    <lineage>
        <taxon>Bacteria</taxon>
        <taxon>Pseudomonadati</taxon>
        <taxon>Bacteroidota</taxon>
        <taxon>Cytophagia</taxon>
        <taxon>Cytophagales</taxon>
        <taxon>Cyclobacteriaceae</taxon>
        <taxon>Algoriphagus</taxon>
    </lineage>
</organism>
<dbReference type="InterPro" id="IPR058060">
    <property type="entry name" value="HYC_CC_PP"/>
</dbReference>